<dbReference type="InterPro" id="IPR036866">
    <property type="entry name" value="RibonucZ/Hydroxyglut_hydro"/>
</dbReference>
<sequence length="262" mass="28396">MKDVRVTHIGGPTTLIEVAGWRILTDPTFDPPGHRYAFGWGTSSRKLSGPALAAADVEPVDAVLLSHEHHADNLDGAGRKLLARAPVVVTTRAGARRLDGRARGLRPWATTELTAPGKPSITVTATPCRHGPPLSRPVAGPVIGFALRWETQEHGVFWITGDTVLFRGVREVPERMTVDTVLLHLGAVRFPLTGRLHYSLTAAEAVELCRLVQPRTIIPVHYEGWSHFTQGRDAVAEAFAATPDNLGQRLHWLPLPSQGTAG</sequence>
<accession>A0A6F8XRI2</accession>
<keyword evidence="4" id="KW-1185">Reference proteome</keyword>
<dbReference type="AlphaFoldDB" id="A0A6F8XRI2"/>
<dbReference type="EMBL" id="AP022870">
    <property type="protein sequence ID" value="BCB76452.1"/>
    <property type="molecule type" value="Genomic_DNA"/>
</dbReference>
<dbReference type="Pfam" id="PF12706">
    <property type="entry name" value="Lactamase_B_2"/>
    <property type="match status" value="1"/>
</dbReference>
<proteinExistence type="predicted"/>
<organism evidence="3 4">
    <name type="scientific">Phytohabitans flavus</name>
    <dbReference type="NCBI Taxonomy" id="1076124"/>
    <lineage>
        <taxon>Bacteria</taxon>
        <taxon>Bacillati</taxon>
        <taxon>Actinomycetota</taxon>
        <taxon>Actinomycetes</taxon>
        <taxon>Micromonosporales</taxon>
        <taxon>Micromonosporaceae</taxon>
    </lineage>
</organism>
<name>A0A6F8XRI2_9ACTN</name>
<dbReference type="SUPFAM" id="SSF56281">
    <property type="entry name" value="Metallo-hydrolase/oxidoreductase"/>
    <property type="match status" value="1"/>
</dbReference>
<dbReference type="InterPro" id="IPR050114">
    <property type="entry name" value="UPF0173_UPF0282_UlaG_hydrolase"/>
</dbReference>
<protein>
    <submittedName>
        <fullName evidence="3">MBL fold metallo-hydrolase</fullName>
    </submittedName>
</protein>
<dbReference type="Gene3D" id="3.60.15.10">
    <property type="entry name" value="Ribonuclease Z/Hydroxyacylglutathione hydrolase-like"/>
    <property type="match status" value="1"/>
</dbReference>
<dbReference type="InterPro" id="IPR001279">
    <property type="entry name" value="Metallo-B-lactamas"/>
</dbReference>
<dbReference type="PANTHER" id="PTHR43546">
    <property type="entry name" value="UPF0173 METAL-DEPENDENT HYDROLASE MJ1163-RELATED"/>
    <property type="match status" value="1"/>
</dbReference>
<dbReference type="RefSeq" id="WP_173036500.1">
    <property type="nucleotide sequence ID" value="NZ_AP022870.1"/>
</dbReference>
<evidence type="ECO:0000313" key="3">
    <source>
        <dbReference type="EMBL" id="BCB76452.1"/>
    </source>
</evidence>
<evidence type="ECO:0000256" key="1">
    <source>
        <dbReference type="ARBA" id="ARBA00022801"/>
    </source>
</evidence>
<gene>
    <name evidence="3" type="ORF">Pflav_028620</name>
</gene>
<reference evidence="3 4" key="1">
    <citation type="submission" date="2020-03" db="EMBL/GenBank/DDBJ databases">
        <title>Whole genome shotgun sequence of Phytohabitans flavus NBRC 107702.</title>
        <authorList>
            <person name="Komaki H."/>
            <person name="Tamura T."/>
        </authorList>
    </citation>
    <scope>NUCLEOTIDE SEQUENCE [LARGE SCALE GENOMIC DNA]</scope>
    <source>
        <strain evidence="3 4">NBRC 107702</strain>
    </source>
</reference>
<evidence type="ECO:0000313" key="4">
    <source>
        <dbReference type="Proteomes" id="UP000502508"/>
    </source>
</evidence>
<reference evidence="3 4" key="2">
    <citation type="submission" date="2020-03" db="EMBL/GenBank/DDBJ databases">
        <authorList>
            <person name="Ichikawa N."/>
            <person name="Kimura A."/>
            <person name="Kitahashi Y."/>
            <person name="Uohara A."/>
        </authorList>
    </citation>
    <scope>NUCLEOTIDE SEQUENCE [LARGE SCALE GENOMIC DNA]</scope>
    <source>
        <strain evidence="3 4">NBRC 107702</strain>
    </source>
</reference>
<dbReference type="KEGG" id="pfla:Pflav_028620"/>
<evidence type="ECO:0000259" key="2">
    <source>
        <dbReference type="Pfam" id="PF12706"/>
    </source>
</evidence>
<feature type="domain" description="Metallo-beta-lactamase" evidence="2">
    <location>
        <begin position="22"/>
        <end position="222"/>
    </location>
</feature>
<dbReference type="PANTHER" id="PTHR43546:SF9">
    <property type="entry name" value="L-ASCORBATE-6-PHOSPHATE LACTONASE ULAG-RELATED"/>
    <property type="match status" value="1"/>
</dbReference>
<dbReference type="Proteomes" id="UP000502508">
    <property type="component" value="Chromosome"/>
</dbReference>
<keyword evidence="1 3" id="KW-0378">Hydrolase</keyword>
<dbReference type="GO" id="GO:0016787">
    <property type="term" value="F:hydrolase activity"/>
    <property type="evidence" value="ECO:0007669"/>
    <property type="project" value="UniProtKB-KW"/>
</dbReference>